<gene>
    <name evidence="1" type="ORF">QX233_22255</name>
</gene>
<dbReference type="AlphaFoldDB" id="A0AAJ1RBU3"/>
<proteinExistence type="predicted"/>
<protein>
    <submittedName>
        <fullName evidence="1">Uncharacterized protein</fullName>
    </submittedName>
</protein>
<evidence type="ECO:0000313" key="1">
    <source>
        <dbReference type="EMBL" id="MDN4015173.1"/>
    </source>
</evidence>
<sequence length="66" mass="6993">RPKRCPLIKPRLIQRLITMLHKPSTTGNVETAAQELADAIEEYVKSGTVTGICGGAGSSLTQGKVT</sequence>
<dbReference type="Proteomes" id="UP001225933">
    <property type="component" value="Unassembled WGS sequence"/>
</dbReference>
<feature type="non-terminal residue" evidence="1">
    <location>
        <position position="1"/>
    </location>
</feature>
<comment type="caution">
    <text evidence="1">The sequence shown here is derived from an EMBL/GenBank/DDBJ whole genome shotgun (WGS) entry which is preliminary data.</text>
</comment>
<dbReference type="RefSeq" id="WP_290343713.1">
    <property type="nucleotide sequence ID" value="NZ_JAUHGV010000098.1"/>
</dbReference>
<name>A0AAJ1RBU3_9FLAO</name>
<accession>A0AAJ1RBU3</accession>
<evidence type="ECO:0000313" key="2">
    <source>
        <dbReference type="Proteomes" id="UP001225933"/>
    </source>
</evidence>
<reference evidence="1" key="1">
    <citation type="submission" date="2023-06" db="EMBL/GenBank/DDBJ databases">
        <title>Two Chryseobacterium gambrini strains from China.</title>
        <authorList>
            <person name="Zeng J."/>
            <person name="Wu Y."/>
        </authorList>
    </citation>
    <scope>NUCLEOTIDE SEQUENCE</scope>
    <source>
        <strain evidence="1">SQ219</strain>
    </source>
</reference>
<dbReference type="EMBL" id="JAUHGV010000098">
    <property type="protein sequence ID" value="MDN4015173.1"/>
    <property type="molecule type" value="Genomic_DNA"/>
</dbReference>
<organism evidence="1 2">
    <name type="scientific">Chryseobacterium gambrini</name>
    <dbReference type="NCBI Taxonomy" id="373672"/>
    <lineage>
        <taxon>Bacteria</taxon>
        <taxon>Pseudomonadati</taxon>
        <taxon>Bacteroidota</taxon>
        <taxon>Flavobacteriia</taxon>
        <taxon>Flavobacteriales</taxon>
        <taxon>Weeksellaceae</taxon>
        <taxon>Chryseobacterium group</taxon>
        <taxon>Chryseobacterium</taxon>
    </lineage>
</organism>